<dbReference type="STRING" id="4999.A0A1Y1UEC5"/>
<sequence>MMHPLLIGVACLPLLFRLVPMIVPEHYLEPYAYWNAGTLNEQDGKIETYWRNMGYWDGIDSYSEAAGTLARKLLEFADAEPGGAILDIAHGAGESLSMHLNSSRPPSHLDALTSLPSESRFAKDLIAHRHPNMETVTNFFTSSASYRPGKDLQHPLNPMRGFMGDRRPSDEGLEPLAPPYHLVYILDAIYHFRPSTAHFLSHVIHVLKPSGVIAFTDILPPSNLSPFLGHLILPPLLSVPARNLVSKTRTVEGYHELMQKIGYKNVKIEDWSDHVFPGLANHLRSRGRLWTLVAKGIEWAERGGWKFVAVRASRSAVDHRLSQD</sequence>
<evidence type="ECO:0008006" key="4">
    <source>
        <dbReference type="Google" id="ProtNLM"/>
    </source>
</evidence>
<gene>
    <name evidence="2" type="ORF">BD324DRAFT_642561</name>
</gene>
<protein>
    <recommendedName>
        <fullName evidence="4">S-adenosyl-L-methionine-dependent methyltransferase</fullName>
    </recommendedName>
</protein>
<dbReference type="Proteomes" id="UP000193218">
    <property type="component" value="Unassembled WGS sequence"/>
</dbReference>
<evidence type="ECO:0000256" key="1">
    <source>
        <dbReference type="SAM" id="SignalP"/>
    </source>
</evidence>
<feature type="signal peptide" evidence="1">
    <location>
        <begin position="1"/>
        <end position="21"/>
    </location>
</feature>
<dbReference type="RefSeq" id="XP_021870511.1">
    <property type="nucleotide sequence ID" value="XM_022017494.1"/>
</dbReference>
<comment type="caution">
    <text evidence="2">The sequence shown here is derived from an EMBL/GenBank/DDBJ whole genome shotgun (WGS) entry which is preliminary data.</text>
</comment>
<evidence type="ECO:0000313" key="2">
    <source>
        <dbReference type="EMBL" id="ORX36410.1"/>
    </source>
</evidence>
<dbReference type="OrthoDB" id="61390at2759"/>
<dbReference type="AlphaFoldDB" id="A0A1Y1UEC5"/>
<accession>A0A1Y1UEC5</accession>
<dbReference type="InParanoid" id="A0A1Y1UEC5"/>
<organism evidence="2 3">
    <name type="scientific">Kockovaella imperatae</name>
    <dbReference type="NCBI Taxonomy" id="4999"/>
    <lineage>
        <taxon>Eukaryota</taxon>
        <taxon>Fungi</taxon>
        <taxon>Dikarya</taxon>
        <taxon>Basidiomycota</taxon>
        <taxon>Agaricomycotina</taxon>
        <taxon>Tremellomycetes</taxon>
        <taxon>Tremellales</taxon>
        <taxon>Cuniculitremaceae</taxon>
        <taxon>Kockovaella</taxon>
    </lineage>
</organism>
<dbReference type="EMBL" id="NBSH01000008">
    <property type="protein sequence ID" value="ORX36410.1"/>
    <property type="molecule type" value="Genomic_DNA"/>
</dbReference>
<keyword evidence="1" id="KW-0732">Signal</keyword>
<proteinExistence type="predicted"/>
<feature type="chain" id="PRO_5012192159" description="S-adenosyl-L-methionine-dependent methyltransferase" evidence="1">
    <location>
        <begin position="22"/>
        <end position="324"/>
    </location>
</feature>
<reference evidence="2 3" key="1">
    <citation type="submission" date="2017-03" db="EMBL/GenBank/DDBJ databases">
        <title>Widespread Adenine N6-methylation of Active Genes in Fungi.</title>
        <authorList>
            <consortium name="DOE Joint Genome Institute"/>
            <person name="Mondo S.J."/>
            <person name="Dannebaum R.O."/>
            <person name="Kuo R.C."/>
            <person name="Louie K.B."/>
            <person name="Bewick A.J."/>
            <person name="Labutti K."/>
            <person name="Haridas S."/>
            <person name="Kuo A."/>
            <person name="Salamov A."/>
            <person name="Ahrendt S.R."/>
            <person name="Lau R."/>
            <person name="Bowen B.P."/>
            <person name="Lipzen A."/>
            <person name="Sullivan W."/>
            <person name="Andreopoulos W.B."/>
            <person name="Clum A."/>
            <person name="Lindquist E."/>
            <person name="Daum C."/>
            <person name="Northen T.R."/>
            <person name="Ramamoorthy G."/>
            <person name="Schmitz R.J."/>
            <person name="Gryganskyi A."/>
            <person name="Culley D."/>
            <person name="Magnuson J."/>
            <person name="James T.Y."/>
            <person name="O'Malley M.A."/>
            <person name="Stajich J.E."/>
            <person name="Spatafora J.W."/>
            <person name="Visel A."/>
            <person name="Grigoriev I.V."/>
        </authorList>
    </citation>
    <scope>NUCLEOTIDE SEQUENCE [LARGE SCALE GENOMIC DNA]</scope>
    <source>
        <strain evidence="2 3">NRRL Y-17943</strain>
    </source>
</reference>
<keyword evidence="3" id="KW-1185">Reference proteome</keyword>
<name>A0A1Y1UEC5_9TREE</name>
<dbReference type="GeneID" id="33559303"/>
<evidence type="ECO:0000313" key="3">
    <source>
        <dbReference type="Proteomes" id="UP000193218"/>
    </source>
</evidence>
<dbReference type="Gene3D" id="3.40.50.150">
    <property type="entry name" value="Vaccinia Virus protein VP39"/>
    <property type="match status" value="1"/>
</dbReference>
<dbReference type="SUPFAM" id="SSF53335">
    <property type="entry name" value="S-adenosyl-L-methionine-dependent methyltransferases"/>
    <property type="match status" value="1"/>
</dbReference>
<dbReference type="InterPro" id="IPR029063">
    <property type="entry name" value="SAM-dependent_MTases_sf"/>
</dbReference>